<gene>
    <name evidence="2" type="ORF">SDC9_130142</name>
</gene>
<name>A0A645D1L3_9ZZZZ</name>
<dbReference type="EMBL" id="VSSQ01031973">
    <property type="protein sequence ID" value="MPM83079.1"/>
    <property type="molecule type" value="Genomic_DNA"/>
</dbReference>
<evidence type="ECO:0000256" key="1">
    <source>
        <dbReference type="SAM" id="Phobius"/>
    </source>
</evidence>
<reference evidence="2" key="1">
    <citation type="submission" date="2019-08" db="EMBL/GenBank/DDBJ databases">
        <authorList>
            <person name="Kucharzyk K."/>
            <person name="Murdoch R.W."/>
            <person name="Higgins S."/>
            <person name="Loffler F."/>
        </authorList>
    </citation>
    <scope>NUCLEOTIDE SEQUENCE</scope>
</reference>
<sequence length="90" mass="9431">MTQTLVVGLIVALAVLYVLWRYMPQKWRHPLGKINPKLAQVSGCGGGCSSCDSTPAAQAKAGGSSCCSAGDTPDSRPLVFHPHAGEHGKR</sequence>
<evidence type="ECO:0000313" key="2">
    <source>
        <dbReference type="EMBL" id="MPM83079.1"/>
    </source>
</evidence>
<protein>
    <recommendedName>
        <fullName evidence="3">FeoB-associated Cys-rich membrane protein</fullName>
    </recommendedName>
</protein>
<evidence type="ECO:0008006" key="3">
    <source>
        <dbReference type="Google" id="ProtNLM"/>
    </source>
</evidence>
<organism evidence="2">
    <name type="scientific">bioreactor metagenome</name>
    <dbReference type="NCBI Taxonomy" id="1076179"/>
    <lineage>
        <taxon>unclassified sequences</taxon>
        <taxon>metagenomes</taxon>
        <taxon>ecological metagenomes</taxon>
    </lineage>
</organism>
<keyword evidence="1" id="KW-0812">Transmembrane</keyword>
<comment type="caution">
    <text evidence="2">The sequence shown here is derived from an EMBL/GenBank/DDBJ whole genome shotgun (WGS) entry which is preliminary data.</text>
</comment>
<feature type="transmembrane region" description="Helical" evidence="1">
    <location>
        <begin position="6"/>
        <end position="23"/>
    </location>
</feature>
<dbReference type="AlphaFoldDB" id="A0A645D1L3"/>
<keyword evidence="1" id="KW-1133">Transmembrane helix</keyword>
<accession>A0A645D1L3</accession>
<proteinExistence type="predicted"/>
<keyword evidence="1" id="KW-0472">Membrane</keyword>